<protein>
    <submittedName>
        <fullName evidence="1">Uncharacterized protein</fullName>
    </submittedName>
</protein>
<comment type="caution">
    <text evidence="1">The sequence shown here is derived from an EMBL/GenBank/DDBJ whole genome shotgun (WGS) entry which is preliminary data.</text>
</comment>
<evidence type="ECO:0000313" key="1">
    <source>
        <dbReference type="EMBL" id="GIX94501.1"/>
    </source>
</evidence>
<sequence>MKTGADLQLTSTIGSKTGLSTFSNAPFKIPCAK</sequence>
<name>A0AAV4PBM8_CAEEX</name>
<keyword evidence="2" id="KW-1185">Reference proteome</keyword>
<dbReference type="AlphaFoldDB" id="A0AAV4PBM8"/>
<proteinExistence type="predicted"/>
<dbReference type="EMBL" id="BPLR01004385">
    <property type="protein sequence ID" value="GIX94501.1"/>
    <property type="molecule type" value="Genomic_DNA"/>
</dbReference>
<organism evidence="1 2">
    <name type="scientific">Caerostris extrusa</name>
    <name type="common">Bark spider</name>
    <name type="synonym">Caerostris bankana</name>
    <dbReference type="NCBI Taxonomy" id="172846"/>
    <lineage>
        <taxon>Eukaryota</taxon>
        <taxon>Metazoa</taxon>
        <taxon>Ecdysozoa</taxon>
        <taxon>Arthropoda</taxon>
        <taxon>Chelicerata</taxon>
        <taxon>Arachnida</taxon>
        <taxon>Araneae</taxon>
        <taxon>Araneomorphae</taxon>
        <taxon>Entelegynae</taxon>
        <taxon>Araneoidea</taxon>
        <taxon>Araneidae</taxon>
        <taxon>Caerostris</taxon>
    </lineage>
</organism>
<evidence type="ECO:0000313" key="2">
    <source>
        <dbReference type="Proteomes" id="UP001054945"/>
    </source>
</evidence>
<dbReference type="Proteomes" id="UP001054945">
    <property type="component" value="Unassembled WGS sequence"/>
</dbReference>
<accession>A0AAV4PBM8</accession>
<gene>
    <name evidence="1" type="ORF">CEXT_682171</name>
</gene>
<feature type="non-terminal residue" evidence="1">
    <location>
        <position position="33"/>
    </location>
</feature>
<reference evidence="1 2" key="1">
    <citation type="submission" date="2021-06" db="EMBL/GenBank/DDBJ databases">
        <title>Caerostris extrusa draft genome.</title>
        <authorList>
            <person name="Kono N."/>
            <person name="Arakawa K."/>
        </authorList>
    </citation>
    <scope>NUCLEOTIDE SEQUENCE [LARGE SCALE GENOMIC DNA]</scope>
</reference>